<dbReference type="RefSeq" id="WP_127733657.1">
    <property type="nucleotide sequence ID" value="NZ_SACP01000038.1"/>
</dbReference>
<name>A0A3S2YL16_9HYPH</name>
<evidence type="ECO:0000256" key="1">
    <source>
        <dbReference type="SAM" id="MobiDB-lite"/>
    </source>
</evidence>
<proteinExistence type="predicted"/>
<reference evidence="2 3" key="1">
    <citation type="submission" date="2019-01" db="EMBL/GenBank/DDBJ databases">
        <authorList>
            <person name="Chen W.-M."/>
        </authorList>
    </citation>
    <scope>NUCLEOTIDE SEQUENCE [LARGE SCALE GENOMIC DNA]</scope>
    <source>
        <strain evidence="2 3">TER-1</strain>
    </source>
</reference>
<dbReference type="Proteomes" id="UP000286997">
    <property type="component" value="Unassembled WGS sequence"/>
</dbReference>
<keyword evidence="3" id="KW-1185">Reference proteome</keyword>
<sequence>MTNPDMVKRAAAQGGPGAPSPNRQPTPPVPAAEGDAHPIAREEPEDSPTADRRVPAPNPQFRGPPKSGLSTRKD</sequence>
<dbReference type="OrthoDB" id="7999349at2"/>
<evidence type="ECO:0000313" key="2">
    <source>
        <dbReference type="EMBL" id="RVU13958.1"/>
    </source>
</evidence>
<comment type="caution">
    <text evidence="2">The sequence shown here is derived from an EMBL/GenBank/DDBJ whole genome shotgun (WGS) entry which is preliminary data.</text>
</comment>
<dbReference type="AlphaFoldDB" id="A0A3S2YL16"/>
<protein>
    <submittedName>
        <fullName evidence="2">Uncharacterized protein</fullName>
    </submittedName>
</protein>
<dbReference type="EMBL" id="SACP01000038">
    <property type="protein sequence ID" value="RVU13958.1"/>
    <property type="molecule type" value="Genomic_DNA"/>
</dbReference>
<organism evidence="2 3">
    <name type="scientific">Methylobacterium oryzihabitans</name>
    <dbReference type="NCBI Taxonomy" id="2499852"/>
    <lineage>
        <taxon>Bacteria</taxon>
        <taxon>Pseudomonadati</taxon>
        <taxon>Pseudomonadota</taxon>
        <taxon>Alphaproteobacteria</taxon>
        <taxon>Hyphomicrobiales</taxon>
        <taxon>Methylobacteriaceae</taxon>
        <taxon>Methylobacterium</taxon>
    </lineage>
</organism>
<feature type="region of interest" description="Disordered" evidence="1">
    <location>
        <begin position="1"/>
        <end position="74"/>
    </location>
</feature>
<feature type="compositionally biased region" description="Pro residues" evidence="1">
    <location>
        <begin position="18"/>
        <end position="30"/>
    </location>
</feature>
<gene>
    <name evidence="2" type="ORF">EOE48_25320</name>
</gene>
<evidence type="ECO:0000313" key="3">
    <source>
        <dbReference type="Proteomes" id="UP000286997"/>
    </source>
</evidence>
<accession>A0A3S2YL16</accession>